<name>A4S5P9_OSTLU</name>
<protein>
    <submittedName>
        <fullName evidence="2">Uncharacterized protein</fullName>
    </submittedName>
</protein>
<dbReference type="Proteomes" id="UP000001568">
    <property type="component" value="Chromosome 12"/>
</dbReference>
<dbReference type="OrthoDB" id="10430981at2759"/>
<organism evidence="2 3">
    <name type="scientific">Ostreococcus lucimarinus (strain CCE9901)</name>
    <dbReference type="NCBI Taxonomy" id="436017"/>
    <lineage>
        <taxon>Eukaryota</taxon>
        <taxon>Viridiplantae</taxon>
        <taxon>Chlorophyta</taxon>
        <taxon>Mamiellophyceae</taxon>
        <taxon>Mamiellales</taxon>
        <taxon>Bathycoccaceae</taxon>
        <taxon>Ostreococcus</taxon>
    </lineage>
</organism>
<keyword evidence="1" id="KW-0812">Transmembrane</keyword>
<evidence type="ECO:0000256" key="1">
    <source>
        <dbReference type="SAM" id="Phobius"/>
    </source>
</evidence>
<dbReference type="KEGG" id="olu:OSTLU_17602"/>
<proteinExistence type="predicted"/>
<feature type="transmembrane region" description="Helical" evidence="1">
    <location>
        <begin position="69"/>
        <end position="89"/>
    </location>
</feature>
<sequence length="287" mass="31825">MATMISQKNALLFTAATGFGYGLQFMPELPSASTDRANAFGELTELPLRAFAQPMMKYYGLKSTVISDFMMHATGIMLLTSMVALVYVARTQSEPTLHRFTFAQMIGCFSRITVMSCHGAKSRIGGLQVTKELAMGSKVGLLTFILLAESQRGTTRLTPMRNFITDSKTVKQKIIAASLLMELYYMLMLHFGDATVAGWFSSKIKATDYIAIHWTATIGFLRWMGTMKMFTILPEESLGTVAKFHAVDNLMNLYMMRKHAAAFKAAEFTKHFTMGVARLGATLFAAM</sequence>
<dbReference type="EMBL" id="CP000592">
    <property type="protein sequence ID" value="ABO99102.1"/>
    <property type="molecule type" value="Genomic_DNA"/>
</dbReference>
<reference evidence="2 3" key="1">
    <citation type="journal article" date="2007" name="Proc. Natl. Acad. Sci. U.S.A.">
        <title>The tiny eukaryote Ostreococcus provides genomic insights into the paradox of plankton speciation.</title>
        <authorList>
            <person name="Palenik B."/>
            <person name="Grimwood J."/>
            <person name="Aerts A."/>
            <person name="Rouze P."/>
            <person name="Salamov A."/>
            <person name="Putnam N."/>
            <person name="Dupont C."/>
            <person name="Jorgensen R."/>
            <person name="Derelle E."/>
            <person name="Rombauts S."/>
            <person name="Zhou K."/>
            <person name="Otillar R."/>
            <person name="Merchant S.S."/>
            <person name="Podell S."/>
            <person name="Gaasterland T."/>
            <person name="Napoli C."/>
            <person name="Gendler K."/>
            <person name="Manuell A."/>
            <person name="Tai V."/>
            <person name="Vallon O."/>
            <person name="Piganeau G."/>
            <person name="Jancek S."/>
            <person name="Heijde M."/>
            <person name="Jabbari K."/>
            <person name="Bowler C."/>
            <person name="Lohr M."/>
            <person name="Robbens S."/>
            <person name="Werner G."/>
            <person name="Dubchak I."/>
            <person name="Pazour G.J."/>
            <person name="Ren Q."/>
            <person name="Paulsen I."/>
            <person name="Delwiche C."/>
            <person name="Schmutz J."/>
            <person name="Rokhsar D."/>
            <person name="Van de Peer Y."/>
            <person name="Moreau H."/>
            <person name="Grigoriev I.V."/>
        </authorList>
    </citation>
    <scope>NUCLEOTIDE SEQUENCE [LARGE SCALE GENOMIC DNA]</scope>
    <source>
        <strain evidence="2 3">CCE9901</strain>
    </source>
</reference>
<dbReference type="AlphaFoldDB" id="A4S5P9"/>
<dbReference type="Gramene" id="ABO99102">
    <property type="protein sequence ID" value="ABO99102"/>
    <property type="gene ID" value="OSTLU_17602"/>
</dbReference>
<evidence type="ECO:0000313" key="3">
    <source>
        <dbReference type="Proteomes" id="UP000001568"/>
    </source>
</evidence>
<dbReference type="RefSeq" id="XP_001420809.1">
    <property type="nucleotide sequence ID" value="XM_001420772.1"/>
</dbReference>
<evidence type="ECO:0000313" key="2">
    <source>
        <dbReference type="EMBL" id="ABO99102.1"/>
    </source>
</evidence>
<dbReference type="HOGENOM" id="CLU_971107_0_0_1"/>
<keyword evidence="1" id="KW-1133">Transmembrane helix</keyword>
<gene>
    <name evidence="2" type="ORF">OSTLU_17602</name>
</gene>
<keyword evidence="3" id="KW-1185">Reference proteome</keyword>
<dbReference type="GeneID" id="5004908"/>
<keyword evidence="1" id="KW-0472">Membrane</keyword>
<accession>A4S5P9</accession>
<feature type="transmembrane region" description="Helical" evidence="1">
    <location>
        <begin position="206"/>
        <end position="224"/>
    </location>
</feature>